<feature type="transmembrane region" description="Helical" evidence="6">
    <location>
        <begin position="155"/>
        <end position="174"/>
    </location>
</feature>
<dbReference type="Proteomes" id="UP001144673">
    <property type="component" value="Chromosome 1"/>
</dbReference>
<feature type="transmembrane region" description="Helical" evidence="6">
    <location>
        <begin position="241"/>
        <end position="263"/>
    </location>
</feature>
<reference evidence="9" key="1">
    <citation type="journal article" date="2023" name="Access Microbiol">
        <title>De-novo genome assembly for Akanthomyces muscarius, a biocontrol agent of insect agricultural pests.</title>
        <authorList>
            <person name="Erdos Z."/>
            <person name="Studholme D.J."/>
            <person name="Raymond B."/>
            <person name="Sharma M."/>
        </authorList>
    </citation>
    <scope>NUCLEOTIDE SEQUENCE</scope>
    <source>
        <strain evidence="9">Ve6</strain>
    </source>
</reference>
<evidence type="ECO:0000256" key="7">
    <source>
        <dbReference type="SAM" id="MobiDB-lite"/>
    </source>
</evidence>
<evidence type="ECO:0000313" key="10">
    <source>
        <dbReference type="Proteomes" id="UP001144673"/>
    </source>
</evidence>
<dbReference type="RefSeq" id="XP_056059547.1">
    <property type="nucleotide sequence ID" value="XM_056204162.1"/>
</dbReference>
<name>A0A9W8UQ57_AKAMU</name>
<keyword evidence="2 6" id="KW-0812">Transmembrane</keyword>
<dbReference type="AlphaFoldDB" id="A0A9W8UQ57"/>
<evidence type="ECO:0000256" key="6">
    <source>
        <dbReference type="RuleBase" id="RU363132"/>
    </source>
</evidence>
<evidence type="ECO:0000256" key="4">
    <source>
        <dbReference type="ARBA" id="ARBA00022989"/>
    </source>
</evidence>
<comment type="subcellular location">
    <subcellularLocation>
        <location evidence="1 6">Endoplasmic reticulum membrane</location>
        <topology evidence="1 6">Multi-pass membrane protein</topology>
    </subcellularLocation>
</comment>
<evidence type="ECO:0000313" key="9">
    <source>
        <dbReference type="EMBL" id="KAJ4164632.1"/>
    </source>
</evidence>
<dbReference type="PROSITE" id="PS50845">
    <property type="entry name" value="RETICULON"/>
    <property type="match status" value="1"/>
</dbReference>
<keyword evidence="10" id="KW-1185">Reference proteome</keyword>
<keyword evidence="4 6" id="KW-1133">Transmembrane helix</keyword>
<evidence type="ECO:0000256" key="1">
    <source>
        <dbReference type="ARBA" id="ARBA00004477"/>
    </source>
</evidence>
<evidence type="ECO:0000256" key="2">
    <source>
        <dbReference type="ARBA" id="ARBA00022692"/>
    </source>
</evidence>
<keyword evidence="3 6" id="KW-0256">Endoplasmic reticulum</keyword>
<feature type="domain" description="Reticulon" evidence="8">
    <location>
        <begin position="142"/>
        <end position="339"/>
    </location>
</feature>
<sequence length="405" mass="44197">MRARTPGNGSPPPFFLSLLFPPTRNEFCLLHYHILPRHNQNQVYSSGSLAPYAAGKKKYKQPARPLRQTSPPYHSYTPSVLARLSSKSIQNPANMTDIADATLPVNGASPFEKNNASVAPKPAANGRKSLDAQPVTHYHSFFAELLSWKNPRNSAIAYGSIVTFILAARYFDIIRWAFKLSWMTLAVTISAEVAGKLVLNNGITSQLRPRRYYTIHRDTVDGIIGDVHELANFFIIEGQRILFAENIGVSAIAGLAAFISYFLVKLVPYWGLAILGTTLAFFVPLVYAANKELIDEHLQNASEVINAQTAQVRDAAQKQADQLTTLGKQYAGDYTGKVQDMIRGRPAPTAASAAPEKIPVAKAKGPDFPVAPTEEPVPVAKEAAPETTELPEIPAVPEQEPLIAA</sequence>
<dbReference type="KEGG" id="amus:LMH87_006296"/>
<dbReference type="Pfam" id="PF02453">
    <property type="entry name" value="Reticulon"/>
    <property type="match status" value="1"/>
</dbReference>
<evidence type="ECO:0000259" key="8">
    <source>
        <dbReference type="PROSITE" id="PS50845"/>
    </source>
</evidence>
<feature type="transmembrane region" description="Helical" evidence="6">
    <location>
        <begin position="180"/>
        <end position="199"/>
    </location>
</feature>
<evidence type="ECO:0000256" key="5">
    <source>
        <dbReference type="ARBA" id="ARBA00023136"/>
    </source>
</evidence>
<feature type="transmembrane region" description="Helical" evidence="6">
    <location>
        <begin position="269"/>
        <end position="289"/>
    </location>
</feature>
<feature type="compositionally biased region" description="Low complexity" evidence="7">
    <location>
        <begin position="370"/>
        <end position="387"/>
    </location>
</feature>
<comment type="caution">
    <text evidence="9">The sequence shown here is derived from an EMBL/GenBank/DDBJ whole genome shotgun (WGS) entry which is preliminary data.</text>
</comment>
<keyword evidence="5 6" id="KW-0472">Membrane</keyword>
<evidence type="ECO:0000256" key="3">
    <source>
        <dbReference type="ARBA" id="ARBA00022824"/>
    </source>
</evidence>
<accession>A0A9W8UQ57</accession>
<dbReference type="GeneID" id="80893455"/>
<dbReference type="EMBL" id="JAJHUN010000001">
    <property type="protein sequence ID" value="KAJ4164632.1"/>
    <property type="molecule type" value="Genomic_DNA"/>
</dbReference>
<feature type="region of interest" description="Disordered" evidence="7">
    <location>
        <begin position="364"/>
        <end position="405"/>
    </location>
</feature>
<organism evidence="9 10">
    <name type="scientific">Akanthomyces muscarius</name>
    <name type="common">Entomopathogenic fungus</name>
    <name type="synonym">Lecanicillium muscarium</name>
    <dbReference type="NCBI Taxonomy" id="2231603"/>
    <lineage>
        <taxon>Eukaryota</taxon>
        <taxon>Fungi</taxon>
        <taxon>Dikarya</taxon>
        <taxon>Ascomycota</taxon>
        <taxon>Pezizomycotina</taxon>
        <taxon>Sordariomycetes</taxon>
        <taxon>Hypocreomycetidae</taxon>
        <taxon>Hypocreales</taxon>
        <taxon>Cordycipitaceae</taxon>
        <taxon>Akanthomyces</taxon>
    </lineage>
</organism>
<proteinExistence type="predicted"/>
<gene>
    <name evidence="9" type="ORF">LMH87_006296</name>
</gene>
<protein>
    <recommendedName>
        <fullName evidence="6">Reticulon-like protein</fullName>
    </recommendedName>
</protein>
<dbReference type="GO" id="GO:0005789">
    <property type="term" value="C:endoplasmic reticulum membrane"/>
    <property type="evidence" value="ECO:0007669"/>
    <property type="project" value="UniProtKB-SubCell"/>
</dbReference>
<dbReference type="InterPro" id="IPR003388">
    <property type="entry name" value="Reticulon"/>
</dbReference>